<keyword evidence="2" id="KW-1185">Reference proteome</keyword>
<dbReference type="KEGG" id="snep:Enr13x_37860"/>
<gene>
    <name evidence="1" type="ORF">Enr13x_37860</name>
</gene>
<dbReference type="EMBL" id="CP037423">
    <property type="protein sequence ID" value="QDV43926.1"/>
    <property type="molecule type" value="Genomic_DNA"/>
</dbReference>
<proteinExistence type="predicted"/>
<dbReference type="RefSeq" id="WP_145388339.1">
    <property type="nucleotide sequence ID" value="NZ_CP037423.1"/>
</dbReference>
<reference evidence="1 2" key="1">
    <citation type="submission" date="2019-03" db="EMBL/GenBank/DDBJ databases">
        <title>Deep-cultivation of Planctomycetes and their phenomic and genomic characterization uncovers novel biology.</title>
        <authorList>
            <person name="Wiegand S."/>
            <person name="Jogler M."/>
            <person name="Boedeker C."/>
            <person name="Pinto D."/>
            <person name="Vollmers J."/>
            <person name="Rivas-Marin E."/>
            <person name="Kohn T."/>
            <person name="Peeters S.H."/>
            <person name="Heuer A."/>
            <person name="Rast P."/>
            <person name="Oberbeckmann S."/>
            <person name="Bunk B."/>
            <person name="Jeske O."/>
            <person name="Meyerdierks A."/>
            <person name="Storesund J.E."/>
            <person name="Kallscheuer N."/>
            <person name="Luecker S."/>
            <person name="Lage O.M."/>
            <person name="Pohl T."/>
            <person name="Merkel B.J."/>
            <person name="Hornburger P."/>
            <person name="Mueller R.-W."/>
            <person name="Bruemmer F."/>
            <person name="Labrenz M."/>
            <person name="Spormann A.M."/>
            <person name="Op den Camp H."/>
            <person name="Overmann J."/>
            <person name="Amann R."/>
            <person name="Jetten M.S.M."/>
            <person name="Mascher T."/>
            <person name="Medema M.H."/>
            <person name="Devos D.P."/>
            <person name="Kaster A.-K."/>
            <person name="Ovreas L."/>
            <person name="Rohde M."/>
            <person name="Galperin M.Y."/>
            <person name="Jogler C."/>
        </authorList>
    </citation>
    <scope>NUCLEOTIDE SEQUENCE [LARGE SCALE GENOMIC DNA]</scope>
    <source>
        <strain evidence="1 2">Enr13</strain>
    </source>
</reference>
<evidence type="ECO:0000313" key="2">
    <source>
        <dbReference type="Proteomes" id="UP000319004"/>
    </source>
</evidence>
<evidence type="ECO:0008006" key="3">
    <source>
        <dbReference type="Google" id="ProtNLM"/>
    </source>
</evidence>
<organism evidence="1 2">
    <name type="scientific">Stieleria neptunia</name>
    <dbReference type="NCBI Taxonomy" id="2527979"/>
    <lineage>
        <taxon>Bacteria</taxon>
        <taxon>Pseudomonadati</taxon>
        <taxon>Planctomycetota</taxon>
        <taxon>Planctomycetia</taxon>
        <taxon>Pirellulales</taxon>
        <taxon>Pirellulaceae</taxon>
        <taxon>Stieleria</taxon>
    </lineage>
</organism>
<dbReference type="Proteomes" id="UP000319004">
    <property type="component" value="Chromosome"/>
</dbReference>
<protein>
    <recommendedName>
        <fullName evidence="3">PEP-CTERM protein-sorting domain-containing protein</fullName>
    </recommendedName>
</protein>
<dbReference type="InterPro" id="IPR013424">
    <property type="entry name" value="Ice-binding_C"/>
</dbReference>
<dbReference type="AlphaFoldDB" id="A0A518HSW4"/>
<name>A0A518HSW4_9BACT</name>
<dbReference type="NCBIfam" id="TIGR02595">
    <property type="entry name" value="PEP_CTERM"/>
    <property type="match status" value="1"/>
</dbReference>
<evidence type="ECO:0000313" key="1">
    <source>
        <dbReference type="EMBL" id="QDV43926.1"/>
    </source>
</evidence>
<accession>A0A518HSW4</accession>
<sequence length="298" mass="31997">MAERIDNAKRIQNFDTKDDVGVKCKKDESWDGRAVRNAAYIAVALAEFLFGIATHAEAAITTDIVVKDTLDSDPAGSEYANVLGDIAAGSTATSINSLMGVNSYFGYSSPQDGFLKSVSWVGTFTLASGGPNNNPPNPPILGLRFSHFASRQDLESDPQRFTVTHVGGYGSEFLTPIGQTTDGFSLYRFDYDLSSERLPVVAGQVQYLGLNLTPDGGVFLTQRSTDSGVVIGAEADFWYFVPVTNSPTPLEDFSLNPSFGGFQHAAKIVVSAVPEPSSIFVVGSIFSVGIVLRRRRVS</sequence>